<dbReference type="PANTHER" id="PTHR10256">
    <property type="entry name" value="SELENIDE, WATER DIKINASE"/>
    <property type="match status" value="1"/>
</dbReference>
<feature type="binding site" evidence="9">
    <location>
        <position position="58"/>
    </location>
    <ligand>
        <name>Mg(2+)</name>
        <dbReference type="ChEBI" id="CHEBI:18420"/>
    </ligand>
</feature>
<dbReference type="AlphaFoldDB" id="D6Z5N8"/>
<dbReference type="NCBIfam" id="NF002098">
    <property type="entry name" value="PRK00943.1"/>
    <property type="match status" value="1"/>
</dbReference>
<evidence type="ECO:0000259" key="11">
    <source>
        <dbReference type="Pfam" id="PF02769"/>
    </source>
</evidence>
<dbReference type="HAMAP" id="MF_00625">
    <property type="entry name" value="SelD"/>
    <property type="match status" value="1"/>
</dbReference>
<feature type="domain" description="PurM-like C-terminal" evidence="11">
    <location>
        <begin position="136"/>
        <end position="313"/>
    </location>
</feature>
<reference evidence="13" key="1">
    <citation type="submission" date="2010-02" db="EMBL/GenBank/DDBJ databases">
        <title>Complete sequence of Desulfurivibrio alkaliphilus AHT2.</title>
        <authorList>
            <consortium name="US DOE Joint Genome Institute"/>
            <person name="Pitluck S."/>
            <person name="Chertkov O."/>
            <person name="Detter J.C."/>
            <person name="Han C."/>
            <person name="Tapia R."/>
            <person name="Larimer F."/>
            <person name="Land M."/>
            <person name="Hauser L."/>
            <person name="Kyrpides N."/>
            <person name="Mikhailova N."/>
            <person name="Sorokin D.Y."/>
            <person name="Muyzer G."/>
            <person name="Woyke T."/>
        </authorList>
    </citation>
    <scope>NUCLEOTIDE SEQUENCE [LARGE SCALE GENOMIC DNA]</scope>
    <source>
        <strain evidence="13">DSM 19089 / UNIQEM U267 / AHT2</strain>
    </source>
</reference>
<dbReference type="EC" id="2.7.9.3" evidence="9"/>
<evidence type="ECO:0000256" key="1">
    <source>
        <dbReference type="ARBA" id="ARBA00008026"/>
    </source>
</evidence>
<evidence type="ECO:0000256" key="7">
    <source>
        <dbReference type="ARBA" id="ARBA00022842"/>
    </source>
</evidence>
<evidence type="ECO:0000256" key="4">
    <source>
        <dbReference type="ARBA" id="ARBA00022741"/>
    </source>
</evidence>
<dbReference type="NCBIfam" id="TIGR00476">
    <property type="entry name" value="selD"/>
    <property type="match status" value="1"/>
</dbReference>
<proteinExistence type="inferred from homology"/>
<dbReference type="InterPro" id="IPR010918">
    <property type="entry name" value="PurM-like_C_dom"/>
</dbReference>
<dbReference type="Proteomes" id="UP000001508">
    <property type="component" value="Chromosome"/>
</dbReference>
<keyword evidence="2 9" id="KW-0808">Transferase</keyword>
<evidence type="ECO:0000256" key="6">
    <source>
        <dbReference type="ARBA" id="ARBA00022840"/>
    </source>
</evidence>
<dbReference type="Gene3D" id="3.90.650.10">
    <property type="entry name" value="PurM-like C-terminal domain"/>
    <property type="match status" value="1"/>
</dbReference>
<feature type="binding site" description="in other chain" evidence="9">
    <location>
        <position position="35"/>
    </location>
    <ligand>
        <name>ATP</name>
        <dbReference type="ChEBI" id="CHEBI:30616"/>
        <note>ligand shared between dimeric partners</note>
    </ligand>
</feature>
<dbReference type="SUPFAM" id="SSF55326">
    <property type="entry name" value="PurM N-terminal domain-like"/>
    <property type="match status" value="1"/>
</dbReference>
<dbReference type="Pfam" id="PF00586">
    <property type="entry name" value="AIRS"/>
    <property type="match status" value="1"/>
</dbReference>
<feature type="binding site" description="in other chain" evidence="9">
    <location>
        <begin position="15"/>
        <end position="17"/>
    </location>
    <ligand>
        <name>ATP</name>
        <dbReference type="ChEBI" id="CHEBI:30616"/>
        <note>ligand shared between dimeric partners</note>
    </ligand>
</feature>
<dbReference type="GO" id="GO:0016260">
    <property type="term" value="P:selenocysteine biosynthetic process"/>
    <property type="evidence" value="ECO:0007669"/>
    <property type="project" value="InterPro"/>
</dbReference>
<comment type="caution">
    <text evidence="9">Lacks conserved residue(s) required for the propagation of feature annotation.</text>
</comment>
<dbReference type="eggNOG" id="COG0709">
    <property type="taxonomic scope" value="Bacteria"/>
</dbReference>
<dbReference type="InterPro" id="IPR036676">
    <property type="entry name" value="PurM-like_C_sf"/>
</dbReference>
<dbReference type="GO" id="GO:0005524">
    <property type="term" value="F:ATP binding"/>
    <property type="evidence" value="ECO:0007669"/>
    <property type="project" value="UniProtKB-UniRule"/>
</dbReference>
<feature type="binding site" evidence="9">
    <location>
        <begin position="106"/>
        <end position="108"/>
    </location>
    <ligand>
        <name>ATP</name>
        <dbReference type="ChEBI" id="CHEBI:30616"/>
        <note>ligand shared between dimeric partners</note>
    </ligand>
</feature>
<dbReference type="GO" id="GO:0005737">
    <property type="term" value="C:cytoplasm"/>
    <property type="evidence" value="ECO:0007669"/>
    <property type="project" value="TreeGrafter"/>
</dbReference>
<keyword evidence="8 9" id="KW-0711">Selenium</keyword>
<dbReference type="Pfam" id="PF02769">
    <property type="entry name" value="AIRS_C"/>
    <property type="match status" value="1"/>
</dbReference>
<evidence type="ECO:0000313" key="12">
    <source>
        <dbReference type="EMBL" id="ADH86775.1"/>
    </source>
</evidence>
<dbReference type="EMBL" id="CP001940">
    <property type="protein sequence ID" value="ADH86775.1"/>
    <property type="molecule type" value="Genomic_DNA"/>
</dbReference>
<name>D6Z5N8_DESAT</name>
<dbReference type="FunCoup" id="D6Z5N8">
    <property type="interactions" value="260"/>
</dbReference>
<evidence type="ECO:0000313" key="13">
    <source>
        <dbReference type="Proteomes" id="UP000001508"/>
    </source>
</evidence>
<keyword evidence="5 9" id="KW-0418">Kinase</keyword>
<feature type="binding site" evidence="9">
    <location>
        <position position="194"/>
    </location>
    <ligand>
        <name>Mg(2+)</name>
        <dbReference type="ChEBI" id="CHEBI:18420"/>
    </ligand>
</feature>
<organism evidence="12 13">
    <name type="scientific">Desulfurivibrio alkaliphilus (strain DSM 19089 / UNIQEM U267 / AHT2)</name>
    <dbReference type="NCBI Taxonomy" id="589865"/>
    <lineage>
        <taxon>Bacteria</taxon>
        <taxon>Pseudomonadati</taxon>
        <taxon>Thermodesulfobacteriota</taxon>
        <taxon>Desulfobulbia</taxon>
        <taxon>Desulfobulbales</taxon>
        <taxon>Desulfobulbaceae</taxon>
        <taxon>Desulfurivibrio</taxon>
    </lineage>
</organism>
<dbReference type="InterPro" id="IPR023061">
    <property type="entry name" value="SelD_I"/>
</dbReference>
<dbReference type="SUPFAM" id="SSF56042">
    <property type="entry name" value="PurM C-terminal domain-like"/>
    <property type="match status" value="1"/>
</dbReference>
<gene>
    <name evidence="9" type="primary">selD</name>
    <name evidence="12" type="ordered locus">DaAHT2_2104</name>
</gene>
<evidence type="ECO:0000256" key="8">
    <source>
        <dbReference type="ARBA" id="ARBA00023266"/>
    </source>
</evidence>
<evidence type="ECO:0000256" key="9">
    <source>
        <dbReference type="HAMAP-Rule" id="MF_00625"/>
    </source>
</evidence>
<dbReference type="GO" id="GO:0004756">
    <property type="term" value="F:selenide, water dikinase activity"/>
    <property type="evidence" value="ECO:0007669"/>
    <property type="project" value="UniProtKB-UniRule"/>
</dbReference>
<keyword evidence="6 9" id="KW-0067">ATP-binding</keyword>
<dbReference type="InParanoid" id="D6Z5N8"/>
<dbReference type="PIRSF" id="PIRSF036407">
    <property type="entry name" value="Selenphspht_syn"/>
    <property type="match status" value="1"/>
</dbReference>
<keyword evidence="3 9" id="KW-0479">Metal-binding</keyword>
<feature type="domain" description="PurM-like N-terminal" evidence="10">
    <location>
        <begin position="16"/>
        <end position="124"/>
    </location>
</feature>
<evidence type="ECO:0000256" key="2">
    <source>
        <dbReference type="ARBA" id="ARBA00022679"/>
    </source>
</evidence>
<dbReference type="Gene3D" id="3.30.1330.10">
    <property type="entry name" value="PurM-like, N-terminal domain"/>
    <property type="match status" value="1"/>
</dbReference>
<dbReference type="CDD" id="cd02195">
    <property type="entry name" value="SelD"/>
    <property type="match status" value="1"/>
</dbReference>
<dbReference type="KEGG" id="dak:DaAHT2_2104"/>
<comment type="cofactor">
    <cofactor evidence="9">
        <name>Mg(2+)</name>
        <dbReference type="ChEBI" id="CHEBI:18420"/>
    </cofactor>
    <text evidence="9">Binds 1 Mg(2+) ion per monomer.</text>
</comment>
<feature type="binding site" description="in other chain" evidence="9">
    <location>
        <position position="58"/>
    </location>
    <ligand>
        <name>ATP</name>
        <dbReference type="ChEBI" id="CHEBI:30616"/>
        <note>ligand shared between dimeric partners</note>
    </ligand>
</feature>
<sequence>MPGADDPRLLAGIGGGEDAGVYRLNDETALIQTVDFFTPIVDDPYLFGQIAAANALSDVYAMGGTPLLAMNLVAFPVKKLDCSILRDILKGGLDMVTEAGALLVGGHSIEDEEIKYGLSVTGTVHPSRLLLNSGARPGDQLLLTKPIGTGVLATAIKGGLTGAGTEKLIGRVMALLNREAAQVMTSSGAHACTDITGFGLLGHLSEMAAASGVGVEIEAAAVPLLPETLHFAGMGIIPAGAHHNRQHFQQFVDCRLPDTDPREMVLYDPQTSGGLLIAAPPKSIAAMAERLHKRRYPLDFGIIGRVTDASPGRLNVI</sequence>
<protein>
    <recommendedName>
        <fullName evidence="9">Selenide, water dikinase</fullName>
        <ecNumber evidence="9">2.7.9.3</ecNumber>
    </recommendedName>
    <alternativeName>
        <fullName evidence="9">Selenium donor protein</fullName>
    </alternativeName>
    <alternativeName>
        <fullName evidence="9">Selenophosphate synthase</fullName>
    </alternativeName>
</protein>
<comment type="subunit">
    <text evidence="9">Homodimer.</text>
</comment>
<comment type="similarity">
    <text evidence="1 9">Belongs to the selenophosphate synthase 1 family. Class I subfamily.</text>
</comment>
<accession>D6Z5N8</accession>
<dbReference type="STRING" id="589865.DaAHT2_2104"/>
<dbReference type="InterPro" id="IPR016188">
    <property type="entry name" value="PurM-like_N"/>
</dbReference>
<keyword evidence="4 9" id="KW-0547">Nucleotide-binding</keyword>
<comment type="catalytic activity">
    <reaction evidence="9">
        <text>hydrogenselenide + ATP + H2O = selenophosphate + AMP + phosphate + 2 H(+)</text>
        <dbReference type="Rhea" id="RHEA:18737"/>
        <dbReference type="ChEBI" id="CHEBI:15377"/>
        <dbReference type="ChEBI" id="CHEBI:15378"/>
        <dbReference type="ChEBI" id="CHEBI:16144"/>
        <dbReference type="ChEBI" id="CHEBI:29317"/>
        <dbReference type="ChEBI" id="CHEBI:30616"/>
        <dbReference type="ChEBI" id="CHEBI:43474"/>
        <dbReference type="ChEBI" id="CHEBI:456215"/>
        <dbReference type="EC" id="2.7.9.3"/>
    </reaction>
</comment>
<dbReference type="PANTHER" id="PTHR10256:SF0">
    <property type="entry name" value="INACTIVE SELENIDE, WATER DIKINASE-LIKE PROTEIN-RELATED"/>
    <property type="match status" value="1"/>
</dbReference>
<comment type="function">
    <text evidence="9">Synthesizes selenophosphate from selenide and ATP.</text>
</comment>
<feature type="binding site" evidence="9">
    <location>
        <position position="18"/>
    </location>
    <ligand>
        <name>Mg(2+)</name>
        <dbReference type="ChEBI" id="CHEBI:18420"/>
    </ligand>
</feature>
<evidence type="ECO:0000256" key="3">
    <source>
        <dbReference type="ARBA" id="ARBA00022723"/>
    </source>
</evidence>
<keyword evidence="13" id="KW-1185">Reference proteome</keyword>
<dbReference type="GO" id="GO:0000287">
    <property type="term" value="F:magnesium ion binding"/>
    <property type="evidence" value="ECO:0007669"/>
    <property type="project" value="UniProtKB-UniRule"/>
</dbReference>
<keyword evidence="7 9" id="KW-0460">Magnesium</keyword>
<evidence type="ECO:0000259" key="10">
    <source>
        <dbReference type="Pfam" id="PF00586"/>
    </source>
</evidence>
<evidence type="ECO:0000256" key="5">
    <source>
        <dbReference type="ARBA" id="ARBA00022777"/>
    </source>
</evidence>
<dbReference type="HOGENOM" id="CLU_032859_0_0_7"/>
<dbReference type="InterPro" id="IPR004536">
    <property type="entry name" value="SPS/SelD"/>
</dbReference>
<dbReference type="InterPro" id="IPR036921">
    <property type="entry name" value="PurM-like_N_sf"/>
</dbReference>